<dbReference type="Gene3D" id="2.60.120.10">
    <property type="entry name" value="Jelly Rolls"/>
    <property type="match status" value="1"/>
</dbReference>
<dbReference type="GO" id="GO:0003677">
    <property type="term" value="F:DNA binding"/>
    <property type="evidence" value="ECO:0007669"/>
    <property type="project" value="UniProtKB-KW"/>
</dbReference>
<keyword evidence="1" id="KW-0805">Transcription regulation</keyword>
<reference evidence="6 7" key="1">
    <citation type="submission" date="2020-08" db="EMBL/GenBank/DDBJ databases">
        <title>Genomic Encyclopedia of Type Strains, Phase IV (KMG-IV): sequencing the most valuable type-strain genomes for metagenomic binning, comparative biology and taxonomic classification.</title>
        <authorList>
            <person name="Goeker M."/>
        </authorList>
    </citation>
    <scope>NUCLEOTIDE SEQUENCE [LARGE SCALE GENOMIC DNA]</scope>
    <source>
        <strain evidence="6 7">DSM 26944</strain>
    </source>
</reference>
<keyword evidence="3" id="KW-0804">Transcription</keyword>
<gene>
    <name evidence="6" type="ORF">FHS76_003795</name>
</gene>
<dbReference type="InterPro" id="IPR018490">
    <property type="entry name" value="cNMP-bd_dom_sf"/>
</dbReference>
<evidence type="ECO:0000256" key="1">
    <source>
        <dbReference type="ARBA" id="ARBA00023015"/>
    </source>
</evidence>
<evidence type="ECO:0000259" key="4">
    <source>
        <dbReference type="PROSITE" id="PS50042"/>
    </source>
</evidence>
<dbReference type="PANTHER" id="PTHR24567">
    <property type="entry name" value="CRP FAMILY TRANSCRIPTIONAL REGULATORY PROTEIN"/>
    <property type="match status" value="1"/>
</dbReference>
<comment type="caution">
    <text evidence="6">The sequence shown here is derived from an EMBL/GenBank/DDBJ whole genome shotgun (WGS) entry which is preliminary data.</text>
</comment>
<dbReference type="EMBL" id="JACIJG010000019">
    <property type="protein sequence ID" value="MBB5703882.1"/>
    <property type="molecule type" value="Genomic_DNA"/>
</dbReference>
<feature type="domain" description="Cyclic nucleotide-binding" evidence="4">
    <location>
        <begin position="48"/>
        <end position="141"/>
    </location>
</feature>
<dbReference type="CDD" id="cd00092">
    <property type="entry name" value="HTH_CRP"/>
    <property type="match status" value="1"/>
</dbReference>
<sequence length="265" mass="29479">MAFVKHVPVLIPGSVWYLVAITPWQKRCGDEDKMSTAVDKTKLRLLPVFAGMDEAAFDQLFGQAIHRAVPKGSAVFKQGEEAHHFFLLLKGRLKVMQVTADGQQIIVRVVNPGDLFGFALALGRRDYPATPVAAVDSAILAWPMSMMTEFMAHNPAFAVNAMQMIGRRLDAAHSRIREISTQEVEQRVAHAVLRLVREAGVEDVGGMRIDFPVSRQDIAELTGTTLHTVSRIVSQWQSKGWVEGGRQTLLVRDLRRLKIIAEDES</sequence>
<dbReference type="PRINTS" id="PR00034">
    <property type="entry name" value="HTHCRP"/>
</dbReference>
<dbReference type="PANTHER" id="PTHR24567:SF28">
    <property type="entry name" value="LISTERIOLYSIN REGULATORY PROTEIN"/>
    <property type="match status" value="1"/>
</dbReference>
<dbReference type="InterPro" id="IPR036388">
    <property type="entry name" value="WH-like_DNA-bd_sf"/>
</dbReference>
<dbReference type="Gene3D" id="1.10.10.10">
    <property type="entry name" value="Winged helix-like DNA-binding domain superfamily/Winged helix DNA-binding domain"/>
    <property type="match status" value="1"/>
</dbReference>
<name>A0A7W9B0I2_9HYPH</name>
<dbReference type="AlphaFoldDB" id="A0A7W9B0I2"/>
<dbReference type="GO" id="GO:0003700">
    <property type="term" value="F:DNA-binding transcription factor activity"/>
    <property type="evidence" value="ECO:0007669"/>
    <property type="project" value="TreeGrafter"/>
</dbReference>
<dbReference type="InterPro" id="IPR012318">
    <property type="entry name" value="HTH_CRP"/>
</dbReference>
<dbReference type="Pfam" id="PF00027">
    <property type="entry name" value="cNMP_binding"/>
    <property type="match status" value="1"/>
</dbReference>
<dbReference type="SMART" id="SM00419">
    <property type="entry name" value="HTH_CRP"/>
    <property type="match status" value="1"/>
</dbReference>
<feature type="domain" description="HTH crp-type" evidence="5">
    <location>
        <begin position="182"/>
        <end position="255"/>
    </location>
</feature>
<dbReference type="PROSITE" id="PS51063">
    <property type="entry name" value="HTH_CRP_2"/>
    <property type="match status" value="1"/>
</dbReference>
<evidence type="ECO:0000256" key="2">
    <source>
        <dbReference type="ARBA" id="ARBA00023125"/>
    </source>
</evidence>
<evidence type="ECO:0000259" key="5">
    <source>
        <dbReference type="PROSITE" id="PS51063"/>
    </source>
</evidence>
<dbReference type="Proteomes" id="UP000555546">
    <property type="component" value="Unassembled WGS sequence"/>
</dbReference>
<dbReference type="CDD" id="cd00038">
    <property type="entry name" value="CAP_ED"/>
    <property type="match status" value="1"/>
</dbReference>
<dbReference type="InterPro" id="IPR050397">
    <property type="entry name" value="Env_Response_Regulators"/>
</dbReference>
<dbReference type="SMART" id="SM00100">
    <property type="entry name" value="cNMP"/>
    <property type="match status" value="1"/>
</dbReference>
<keyword evidence="2" id="KW-0238">DNA-binding</keyword>
<dbReference type="GO" id="GO:0005829">
    <property type="term" value="C:cytosol"/>
    <property type="evidence" value="ECO:0007669"/>
    <property type="project" value="TreeGrafter"/>
</dbReference>
<organism evidence="6 7">
    <name type="scientific">Brucella daejeonensis</name>
    <dbReference type="NCBI Taxonomy" id="659015"/>
    <lineage>
        <taxon>Bacteria</taxon>
        <taxon>Pseudomonadati</taxon>
        <taxon>Pseudomonadota</taxon>
        <taxon>Alphaproteobacteria</taxon>
        <taxon>Hyphomicrobiales</taxon>
        <taxon>Brucellaceae</taxon>
        <taxon>Brucella/Ochrobactrum group</taxon>
        <taxon>Brucella</taxon>
    </lineage>
</organism>
<evidence type="ECO:0000313" key="7">
    <source>
        <dbReference type="Proteomes" id="UP000555546"/>
    </source>
</evidence>
<dbReference type="PROSITE" id="PS50042">
    <property type="entry name" value="CNMP_BINDING_3"/>
    <property type="match status" value="1"/>
</dbReference>
<keyword evidence="7" id="KW-1185">Reference proteome</keyword>
<proteinExistence type="predicted"/>
<evidence type="ECO:0000313" key="6">
    <source>
        <dbReference type="EMBL" id="MBB5703882.1"/>
    </source>
</evidence>
<evidence type="ECO:0000256" key="3">
    <source>
        <dbReference type="ARBA" id="ARBA00023163"/>
    </source>
</evidence>
<protein>
    <submittedName>
        <fullName evidence="6">CRP-like cAMP-binding protein</fullName>
    </submittedName>
</protein>
<dbReference type="Pfam" id="PF13545">
    <property type="entry name" value="HTH_Crp_2"/>
    <property type="match status" value="1"/>
</dbReference>
<dbReference type="InterPro" id="IPR014710">
    <property type="entry name" value="RmlC-like_jellyroll"/>
</dbReference>
<accession>A0A7W9B0I2</accession>
<dbReference type="InterPro" id="IPR036390">
    <property type="entry name" value="WH_DNA-bd_sf"/>
</dbReference>
<dbReference type="InterPro" id="IPR000595">
    <property type="entry name" value="cNMP-bd_dom"/>
</dbReference>
<dbReference type="SUPFAM" id="SSF51206">
    <property type="entry name" value="cAMP-binding domain-like"/>
    <property type="match status" value="1"/>
</dbReference>
<dbReference type="SUPFAM" id="SSF46785">
    <property type="entry name" value="Winged helix' DNA-binding domain"/>
    <property type="match status" value="1"/>
</dbReference>